<evidence type="ECO:0000256" key="2">
    <source>
        <dbReference type="ARBA" id="ARBA00022485"/>
    </source>
</evidence>
<dbReference type="EMBL" id="LYOS01000003">
    <property type="protein sequence ID" value="OFV67704.1"/>
    <property type="molecule type" value="Genomic_DNA"/>
</dbReference>
<dbReference type="GO" id="GO:0003824">
    <property type="term" value="F:catalytic activity"/>
    <property type="evidence" value="ECO:0007669"/>
    <property type="project" value="InterPro"/>
</dbReference>
<evidence type="ECO:0000259" key="9">
    <source>
        <dbReference type="PROSITE" id="PS51918"/>
    </source>
</evidence>
<sequence length="369" mass="42744">MATTRWEDELKDNINSINDLKEYVKLSPQEEKKLQKVVERHPMSVSRYYLSLIDWDDPNDPIRRMAIPHADELDLAGSYDTSGERENTKMPGLQHKYAQTALILATNRCTTYCRHCFRKRLIGLPNHEVISRFEVAAKYISEHESINNVLISGGDPLLLPTDVIERMLEILNEIEHIKFIRFGSRVPVTFPARILKDCELLDLLKVHSREDRRVYVVTQFNHPREITNQSTGAVDRLIRSGVPVNNQTVLLRGVNDDPATMAELQNNLIAIGVNPYYVFQCRPVKRVKHHFQVPLARGYEIIENAKSSLNGHSKRFRYIMSHKSGKIEIVGIMDDEIYLKYHQAKNPRKIGMFFKRKLTRDAGWLDDLK</sequence>
<feature type="binding site" evidence="8">
    <location>
        <position position="109"/>
    </location>
    <ligand>
        <name>[4Fe-4S] cluster</name>
        <dbReference type="ChEBI" id="CHEBI:49883"/>
        <note>4Fe-4S-S-AdoMet</note>
    </ligand>
</feature>
<evidence type="ECO:0000256" key="6">
    <source>
        <dbReference type="ARBA" id="ARBA00023004"/>
    </source>
</evidence>
<dbReference type="PIRSF" id="PIRSF004911">
    <property type="entry name" value="DUF160"/>
    <property type="match status" value="1"/>
</dbReference>
<keyword evidence="6" id="KW-0408">Iron</keyword>
<dbReference type="SFLD" id="SFLDG01070">
    <property type="entry name" value="PLP-dependent"/>
    <property type="match status" value="1"/>
</dbReference>
<evidence type="ECO:0000256" key="1">
    <source>
        <dbReference type="ARBA" id="ARBA00001933"/>
    </source>
</evidence>
<dbReference type="Proteomes" id="UP000186940">
    <property type="component" value="Unassembled WGS sequence"/>
</dbReference>
<keyword evidence="11" id="KW-1185">Reference proteome</keyword>
<keyword evidence="4 8" id="KW-0479">Metal-binding</keyword>
<name>A0A1F2P9D6_9EURY</name>
<keyword evidence="5" id="KW-0663">Pyridoxal phosphate</keyword>
<feature type="domain" description="Radical SAM core" evidence="9">
    <location>
        <begin position="95"/>
        <end position="313"/>
    </location>
</feature>
<keyword evidence="7 8" id="KW-0411">Iron-sulfur</keyword>
<feature type="binding site" evidence="8">
    <location>
        <position position="116"/>
    </location>
    <ligand>
        <name>[4Fe-4S] cluster</name>
        <dbReference type="ChEBI" id="CHEBI:49883"/>
        <note>4Fe-4S-S-AdoMet</note>
    </ligand>
</feature>
<dbReference type="Gene3D" id="3.20.20.70">
    <property type="entry name" value="Aldolase class I"/>
    <property type="match status" value="1"/>
</dbReference>
<evidence type="ECO:0000256" key="7">
    <source>
        <dbReference type="ARBA" id="ARBA00023014"/>
    </source>
</evidence>
<dbReference type="InterPro" id="IPR003739">
    <property type="entry name" value="Lys_aminomutase/Glu_NH3_mut"/>
</dbReference>
<reference evidence="10" key="1">
    <citation type="submission" date="2016-05" db="EMBL/GenBank/DDBJ databases">
        <title>Microbial consortia oxidize butane by reversing methanogenesis.</title>
        <authorList>
            <person name="Laso-Perez R."/>
            <person name="Richter M."/>
            <person name="Wegener G."/>
            <person name="Musat F."/>
        </authorList>
    </citation>
    <scope>NUCLEOTIDE SEQUENCE [LARGE SCALE GENOMIC DNA]</scope>
    <source>
        <strain evidence="10">BOX2</strain>
    </source>
</reference>
<comment type="caution">
    <text evidence="10">The sequence shown here is derived from an EMBL/GenBank/DDBJ whole genome shotgun (WGS) entry which is preliminary data.</text>
</comment>
<dbReference type="STRING" id="1838285.SCAL_001079"/>
<dbReference type="GO" id="GO:0046872">
    <property type="term" value="F:metal ion binding"/>
    <property type="evidence" value="ECO:0007669"/>
    <property type="project" value="UniProtKB-KW"/>
</dbReference>
<dbReference type="NCBIfam" id="TIGR00238">
    <property type="entry name" value="KamA family radical SAM protein"/>
    <property type="match status" value="1"/>
</dbReference>
<dbReference type="PANTHER" id="PTHR30538">
    <property type="entry name" value="LYSINE 2,3-AMINOMUTASE-RELATED"/>
    <property type="match status" value="1"/>
</dbReference>
<proteinExistence type="predicted"/>
<dbReference type="PROSITE" id="PS51918">
    <property type="entry name" value="RADICAL_SAM"/>
    <property type="match status" value="1"/>
</dbReference>
<dbReference type="InterPro" id="IPR013785">
    <property type="entry name" value="Aldolase_TIM"/>
</dbReference>
<keyword evidence="3" id="KW-0949">S-adenosyl-L-methionine</keyword>
<organism evidence="10 11">
    <name type="scientific">Candidatus Syntropharchaeum caldarium</name>
    <dbReference type="NCBI Taxonomy" id="1838285"/>
    <lineage>
        <taxon>Archaea</taxon>
        <taxon>Methanobacteriati</taxon>
        <taxon>Methanobacteriota</taxon>
        <taxon>Stenosarchaea group</taxon>
        <taxon>Methanomicrobia</taxon>
        <taxon>Methanosarcinales</taxon>
        <taxon>ANME-2 cluster</taxon>
        <taxon>Candidatus Syntropharchaeum</taxon>
    </lineage>
</organism>
<evidence type="ECO:0000256" key="5">
    <source>
        <dbReference type="ARBA" id="ARBA00022898"/>
    </source>
</evidence>
<dbReference type="CDD" id="cd01335">
    <property type="entry name" value="Radical_SAM"/>
    <property type="match status" value="1"/>
</dbReference>
<gene>
    <name evidence="10" type="ORF">SCAL_001079</name>
</gene>
<evidence type="ECO:0000256" key="8">
    <source>
        <dbReference type="PIRSR" id="PIRSR004911-1"/>
    </source>
</evidence>
<protein>
    <submittedName>
        <fullName evidence="10">Radical SAM protein</fullName>
    </submittedName>
</protein>
<dbReference type="SUPFAM" id="SSF102114">
    <property type="entry name" value="Radical SAM enzymes"/>
    <property type="match status" value="1"/>
</dbReference>
<dbReference type="GO" id="GO:0051539">
    <property type="term" value="F:4 iron, 4 sulfur cluster binding"/>
    <property type="evidence" value="ECO:0007669"/>
    <property type="project" value="UniProtKB-KW"/>
</dbReference>
<dbReference type="AlphaFoldDB" id="A0A1F2P9D6"/>
<feature type="binding site" evidence="8">
    <location>
        <position position="113"/>
    </location>
    <ligand>
        <name>[4Fe-4S] cluster</name>
        <dbReference type="ChEBI" id="CHEBI:49883"/>
        <note>4Fe-4S-S-AdoMet</note>
    </ligand>
</feature>
<dbReference type="InterPro" id="IPR058240">
    <property type="entry name" value="rSAM_sf"/>
</dbReference>
<dbReference type="InterPro" id="IPR007197">
    <property type="entry name" value="rSAM"/>
</dbReference>
<dbReference type="SFLD" id="SFLDS00029">
    <property type="entry name" value="Radical_SAM"/>
    <property type="match status" value="1"/>
</dbReference>
<dbReference type="PANTHER" id="PTHR30538:SF0">
    <property type="entry name" value="L-LYSINE 2,3-AMINOMUTASE AQ_1632-RELATED"/>
    <property type="match status" value="1"/>
</dbReference>
<evidence type="ECO:0000256" key="4">
    <source>
        <dbReference type="ARBA" id="ARBA00022723"/>
    </source>
</evidence>
<dbReference type="Pfam" id="PF04055">
    <property type="entry name" value="Radical_SAM"/>
    <property type="match status" value="1"/>
</dbReference>
<keyword evidence="2 8" id="KW-0004">4Fe-4S</keyword>
<evidence type="ECO:0000313" key="11">
    <source>
        <dbReference type="Proteomes" id="UP000186940"/>
    </source>
</evidence>
<dbReference type="PATRIC" id="fig|1838285.3.peg.1098"/>
<evidence type="ECO:0000256" key="3">
    <source>
        <dbReference type="ARBA" id="ARBA00022691"/>
    </source>
</evidence>
<comment type="cofactor">
    <cofactor evidence="1">
        <name>pyridoxal 5'-phosphate</name>
        <dbReference type="ChEBI" id="CHEBI:597326"/>
    </cofactor>
</comment>
<accession>A0A1F2P9D6</accession>
<evidence type="ECO:0000313" key="10">
    <source>
        <dbReference type="EMBL" id="OFV67704.1"/>
    </source>
</evidence>